<dbReference type="Proteomes" id="UP000187735">
    <property type="component" value="Chromosome"/>
</dbReference>
<dbReference type="AlphaFoldDB" id="A0A1P8WKV2"/>
<keyword evidence="2" id="KW-1185">Reference proteome</keyword>
<name>A0A1P8WKV2_9PLAN</name>
<dbReference type="STRING" id="1891926.Fuma_04310"/>
<evidence type="ECO:0000313" key="1">
    <source>
        <dbReference type="EMBL" id="APZ94671.1"/>
    </source>
</evidence>
<dbReference type="EMBL" id="CP017641">
    <property type="protein sequence ID" value="APZ94671.1"/>
    <property type="molecule type" value="Genomic_DNA"/>
</dbReference>
<evidence type="ECO:0000313" key="2">
    <source>
        <dbReference type="Proteomes" id="UP000187735"/>
    </source>
</evidence>
<dbReference type="OrthoDB" id="228738at2"/>
<proteinExistence type="predicted"/>
<dbReference type="Pfam" id="PF01663">
    <property type="entry name" value="Phosphodiest"/>
    <property type="match status" value="1"/>
</dbReference>
<dbReference type="SUPFAM" id="SSF53649">
    <property type="entry name" value="Alkaline phosphatase-like"/>
    <property type="match status" value="1"/>
</dbReference>
<dbReference type="InterPro" id="IPR002591">
    <property type="entry name" value="Phosphodiest/P_Trfase"/>
</dbReference>
<accession>A0A1P8WKV2</accession>
<dbReference type="Gene3D" id="3.40.720.10">
    <property type="entry name" value="Alkaline Phosphatase, subunit A"/>
    <property type="match status" value="1"/>
</dbReference>
<dbReference type="KEGG" id="fmr:Fuma_04310"/>
<sequence>MPKLFLLGIDGLPRWMWQQFADSGVMPNSKALLSSGTLVPMKSAMPEVSSAAWASIVTGEDSGGHNVYGFTDLIDGSYTLAFTSSRTFRAKPFWQREGAGPSLIMNVPQTYPAQPLDGMLVSGFVALDLNKAVYPAEQLPWLEDLGYSVDADMSLIEKGKADFVAELHKVMKIRCDALHHHWDREDWQQIMFVLTGTDRLNHYLWEDYEDTSSPHHQAYLDFYHEVDAQIGRILGRLDDNTTIAAVSDHGFAAQKMSVNLNCLLSQNGYLQLRESNRPSYIDMLPETRAFAMDPGRIYLHREGRYPNGAVKAEEAEELLGKLTNFLLTTEVNGQKIADEVHRGPDIYHGQFAHRAPDLVVLPAKDVALSGRMNLTEVIESTPINGKHTYTESSFFVRGNNLGQIPTDMKVENVLDVILPQAQAVRRAA</sequence>
<protein>
    <submittedName>
        <fullName evidence="1">Type I phosphodiesterase / nucleotide pyrophosphatase</fullName>
    </submittedName>
</protein>
<reference evidence="1 2" key="1">
    <citation type="journal article" date="2016" name="Front. Microbiol.">
        <title>Fuerstia marisgermanicae gen. nov., sp. nov., an Unusual Member of the Phylum Planctomycetes from the German Wadden Sea.</title>
        <authorList>
            <person name="Kohn T."/>
            <person name="Heuer A."/>
            <person name="Jogler M."/>
            <person name="Vollmers J."/>
            <person name="Boedeker C."/>
            <person name="Bunk B."/>
            <person name="Rast P."/>
            <person name="Borchert D."/>
            <person name="Glockner I."/>
            <person name="Freese H.M."/>
            <person name="Klenk H.P."/>
            <person name="Overmann J."/>
            <person name="Kaster A.K."/>
            <person name="Rohde M."/>
            <person name="Wiegand S."/>
            <person name="Jogler C."/>
        </authorList>
    </citation>
    <scope>NUCLEOTIDE SEQUENCE [LARGE SCALE GENOMIC DNA]</scope>
    <source>
        <strain evidence="1 2">NH11</strain>
    </source>
</reference>
<gene>
    <name evidence="1" type="ORF">Fuma_04310</name>
</gene>
<organism evidence="1 2">
    <name type="scientific">Fuerstiella marisgermanici</name>
    <dbReference type="NCBI Taxonomy" id="1891926"/>
    <lineage>
        <taxon>Bacteria</taxon>
        <taxon>Pseudomonadati</taxon>
        <taxon>Planctomycetota</taxon>
        <taxon>Planctomycetia</taxon>
        <taxon>Planctomycetales</taxon>
        <taxon>Planctomycetaceae</taxon>
        <taxon>Fuerstiella</taxon>
    </lineage>
</organism>
<dbReference type="RefSeq" id="WP_077025944.1">
    <property type="nucleotide sequence ID" value="NZ_CP017641.1"/>
</dbReference>
<dbReference type="InterPro" id="IPR017850">
    <property type="entry name" value="Alkaline_phosphatase_core_sf"/>
</dbReference>